<gene>
    <name evidence="2" type="ORF">RRG08_050335</name>
</gene>
<protein>
    <submittedName>
        <fullName evidence="2">Uncharacterized protein</fullName>
    </submittedName>
</protein>
<evidence type="ECO:0000313" key="2">
    <source>
        <dbReference type="EMBL" id="KAK3778088.1"/>
    </source>
</evidence>
<dbReference type="AlphaFoldDB" id="A0AAE0ZYM5"/>
<evidence type="ECO:0000313" key="3">
    <source>
        <dbReference type="Proteomes" id="UP001283361"/>
    </source>
</evidence>
<feature type="transmembrane region" description="Helical" evidence="1">
    <location>
        <begin position="64"/>
        <end position="81"/>
    </location>
</feature>
<dbReference type="Proteomes" id="UP001283361">
    <property type="component" value="Unassembled WGS sequence"/>
</dbReference>
<keyword evidence="1" id="KW-0472">Membrane</keyword>
<accession>A0AAE0ZYM5</accession>
<dbReference type="EMBL" id="JAWDGP010003017">
    <property type="protein sequence ID" value="KAK3778088.1"/>
    <property type="molecule type" value="Genomic_DNA"/>
</dbReference>
<reference evidence="2" key="1">
    <citation type="journal article" date="2023" name="G3 (Bethesda)">
        <title>A reference genome for the long-term kleptoplast-retaining sea slug Elysia crispata morphotype clarki.</title>
        <authorList>
            <person name="Eastman K.E."/>
            <person name="Pendleton A.L."/>
            <person name="Shaikh M.A."/>
            <person name="Suttiyut T."/>
            <person name="Ogas R."/>
            <person name="Tomko P."/>
            <person name="Gavelis G."/>
            <person name="Widhalm J.R."/>
            <person name="Wisecaver J.H."/>
        </authorList>
    </citation>
    <scope>NUCLEOTIDE SEQUENCE</scope>
    <source>
        <strain evidence="2">ECLA1</strain>
    </source>
</reference>
<organism evidence="2 3">
    <name type="scientific">Elysia crispata</name>
    <name type="common">lettuce slug</name>
    <dbReference type="NCBI Taxonomy" id="231223"/>
    <lineage>
        <taxon>Eukaryota</taxon>
        <taxon>Metazoa</taxon>
        <taxon>Spiralia</taxon>
        <taxon>Lophotrochozoa</taxon>
        <taxon>Mollusca</taxon>
        <taxon>Gastropoda</taxon>
        <taxon>Heterobranchia</taxon>
        <taxon>Euthyneura</taxon>
        <taxon>Panpulmonata</taxon>
        <taxon>Sacoglossa</taxon>
        <taxon>Placobranchoidea</taxon>
        <taxon>Plakobranchidae</taxon>
        <taxon>Elysia</taxon>
    </lineage>
</organism>
<keyword evidence="3" id="KW-1185">Reference proteome</keyword>
<sequence>MSSRGFGVSDTFCYNDSLSPCPVFWPWNNCKKKTWSLEIRVNQAQFGIFIISKLSLRNSKMQKFVIILILVSVAFSVGLSSDPARNVRYTTWPSQIQREMFDTQRGLVRSSEKCSIHNVA</sequence>
<keyword evidence="1" id="KW-0812">Transmembrane</keyword>
<evidence type="ECO:0000256" key="1">
    <source>
        <dbReference type="SAM" id="Phobius"/>
    </source>
</evidence>
<comment type="caution">
    <text evidence="2">The sequence shown here is derived from an EMBL/GenBank/DDBJ whole genome shotgun (WGS) entry which is preliminary data.</text>
</comment>
<name>A0AAE0ZYM5_9GAST</name>
<keyword evidence="1" id="KW-1133">Transmembrane helix</keyword>
<proteinExistence type="predicted"/>